<accession>A0AAV7X4H7</accession>
<protein>
    <submittedName>
        <fullName evidence="2">Uncharacterized protein</fullName>
    </submittedName>
</protein>
<dbReference type="AlphaFoldDB" id="A0AAV7X4H7"/>
<keyword evidence="3" id="KW-1185">Reference proteome</keyword>
<gene>
    <name evidence="2" type="ORF">ONE63_004635</name>
</gene>
<name>A0AAV7X4H7_9NEOP</name>
<dbReference type="InterPro" id="IPR026321">
    <property type="entry name" value="CC134"/>
</dbReference>
<dbReference type="Proteomes" id="UP001075354">
    <property type="component" value="Chromosome 16"/>
</dbReference>
<sequence length="220" mass="25215">MPVADGIISEGARLFPTKMVPKQCSLHVTVLVLVYVFFNAVPCSESTDSRGSNQDPYYNAFISSRMKHLTAINDMKQMKNSVKRHQLIVDLCKEIFKVLDESRKLLATMHLDNVALFSLYADVVDYLENTAFFCDLLVFFPEVTAKLIEKNLLWRITLIDSIQEAMSFNVEFIDENTRTQLESAYKILSEGVEISEPKIEKKEKEVKKPRRGPRLTSNEL</sequence>
<comment type="caution">
    <text evidence="2">The sequence shown here is derived from an EMBL/GenBank/DDBJ whole genome shotgun (WGS) entry which is preliminary data.</text>
</comment>
<evidence type="ECO:0000313" key="2">
    <source>
        <dbReference type="EMBL" id="KAJ1519337.1"/>
    </source>
</evidence>
<dbReference type="PANTHER" id="PTHR14735">
    <property type="entry name" value="COILED-COIL DOMAIN-CONTAINING PROTEIN 134"/>
    <property type="match status" value="1"/>
</dbReference>
<organism evidence="2 3">
    <name type="scientific">Megalurothrips usitatus</name>
    <name type="common">bean blossom thrips</name>
    <dbReference type="NCBI Taxonomy" id="439358"/>
    <lineage>
        <taxon>Eukaryota</taxon>
        <taxon>Metazoa</taxon>
        <taxon>Ecdysozoa</taxon>
        <taxon>Arthropoda</taxon>
        <taxon>Hexapoda</taxon>
        <taxon>Insecta</taxon>
        <taxon>Pterygota</taxon>
        <taxon>Neoptera</taxon>
        <taxon>Paraneoptera</taxon>
        <taxon>Thysanoptera</taxon>
        <taxon>Terebrantia</taxon>
        <taxon>Thripoidea</taxon>
        <taxon>Thripidae</taxon>
        <taxon>Megalurothrips</taxon>
    </lineage>
</organism>
<dbReference type="EMBL" id="JAPTSV010000016">
    <property type="protein sequence ID" value="KAJ1519337.1"/>
    <property type="molecule type" value="Genomic_DNA"/>
</dbReference>
<reference evidence="2" key="1">
    <citation type="submission" date="2022-12" db="EMBL/GenBank/DDBJ databases">
        <title>Chromosome-level genome assembly of the bean flower thrips Megalurothrips usitatus.</title>
        <authorList>
            <person name="Ma L."/>
            <person name="Liu Q."/>
            <person name="Li H."/>
            <person name="Cai W."/>
        </authorList>
    </citation>
    <scope>NUCLEOTIDE SEQUENCE</scope>
    <source>
        <strain evidence="2">Cailab_2022a</strain>
    </source>
</reference>
<feature type="region of interest" description="Disordered" evidence="1">
    <location>
        <begin position="199"/>
        <end position="220"/>
    </location>
</feature>
<proteinExistence type="predicted"/>
<evidence type="ECO:0000256" key="1">
    <source>
        <dbReference type="SAM" id="MobiDB-lite"/>
    </source>
</evidence>
<dbReference type="PANTHER" id="PTHR14735:SF1">
    <property type="entry name" value="COILED-COIL DOMAIN-CONTAINING PROTEIN 134"/>
    <property type="match status" value="1"/>
</dbReference>
<dbReference type="Pfam" id="PF15002">
    <property type="entry name" value="ERK-JNK_inhib"/>
    <property type="match status" value="1"/>
</dbReference>
<evidence type="ECO:0000313" key="3">
    <source>
        <dbReference type="Proteomes" id="UP001075354"/>
    </source>
</evidence>